<dbReference type="PROSITE" id="PS50059">
    <property type="entry name" value="FKBP_PPIASE"/>
    <property type="match status" value="1"/>
</dbReference>
<dbReference type="InterPro" id="IPR046357">
    <property type="entry name" value="PPIase_dom_sf"/>
</dbReference>
<evidence type="ECO:0000256" key="5">
    <source>
        <dbReference type="ARBA" id="ARBA00023235"/>
    </source>
</evidence>
<keyword evidence="4 6" id="KW-0697">Rotamase</keyword>
<protein>
    <recommendedName>
        <fullName evidence="3 6">peptidylprolyl isomerase</fullName>
        <ecNumber evidence="3 6">5.2.1.8</ecNumber>
    </recommendedName>
</protein>
<dbReference type="PROSITE" id="PS51257">
    <property type="entry name" value="PROKAR_LIPOPROTEIN"/>
    <property type="match status" value="1"/>
</dbReference>
<evidence type="ECO:0000259" key="8">
    <source>
        <dbReference type="PROSITE" id="PS50059"/>
    </source>
</evidence>
<dbReference type="AlphaFoldDB" id="A0A2T8HF30"/>
<dbReference type="InterPro" id="IPR001179">
    <property type="entry name" value="PPIase_FKBP_dom"/>
</dbReference>
<keyword evidence="7" id="KW-0732">Signal</keyword>
<proteinExistence type="inferred from homology"/>
<keyword evidence="5 6" id="KW-0413">Isomerase</keyword>
<dbReference type="SUPFAM" id="SSF54534">
    <property type="entry name" value="FKBP-like"/>
    <property type="match status" value="2"/>
</dbReference>
<gene>
    <name evidence="9" type="ORF">DC487_16535</name>
</gene>
<comment type="catalytic activity">
    <reaction evidence="1 6">
        <text>[protein]-peptidylproline (omega=180) = [protein]-peptidylproline (omega=0)</text>
        <dbReference type="Rhea" id="RHEA:16237"/>
        <dbReference type="Rhea" id="RHEA-COMP:10747"/>
        <dbReference type="Rhea" id="RHEA-COMP:10748"/>
        <dbReference type="ChEBI" id="CHEBI:83833"/>
        <dbReference type="ChEBI" id="CHEBI:83834"/>
        <dbReference type="EC" id="5.2.1.8"/>
    </reaction>
</comment>
<evidence type="ECO:0000313" key="9">
    <source>
        <dbReference type="EMBL" id="PVH24049.1"/>
    </source>
</evidence>
<evidence type="ECO:0000256" key="7">
    <source>
        <dbReference type="SAM" id="SignalP"/>
    </source>
</evidence>
<comment type="caution">
    <text evidence="9">The sequence shown here is derived from an EMBL/GenBank/DDBJ whole genome shotgun (WGS) entry which is preliminary data.</text>
</comment>
<dbReference type="OrthoDB" id="9814548at2"/>
<dbReference type="PANTHER" id="PTHR43811">
    <property type="entry name" value="FKBP-TYPE PEPTIDYL-PROLYL CIS-TRANS ISOMERASE FKPA"/>
    <property type="match status" value="1"/>
</dbReference>
<feature type="signal peptide" evidence="7">
    <location>
        <begin position="1"/>
        <end position="23"/>
    </location>
</feature>
<keyword evidence="10" id="KW-1185">Reference proteome</keyword>
<dbReference type="Proteomes" id="UP000245627">
    <property type="component" value="Unassembled WGS sequence"/>
</dbReference>
<comment type="similarity">
    <text evidence="2">Belongs to the FKBP-type PPIase family.</text>
</comment>
<organism evidence="9 10">
    <name type="scientific">Sphingobacterium corticibacter</name>
    <dbReference type="NCBI Taxonomy" id="2171749"/>
    <lineage>
        <taxon>Bacteria</taxon>
        <taxon>Pseudomonadati</taxon>
        <taxon>Bacteroidota</taxon>
        <taxon>Sphingobacteriia</taxon>
        <taxon>Sphingobacteriales</taxon>
        <taxon>Sphingobacteriaceae</taxon>
        <taxon>Sphingobacterium</taxon>
    </lineage>
</organism>
<reference evidence="9 10" key="1">
    <citation type="submission" date="2018-04" db="EMBL/GenBank/DDBJ databases">
        <title>Sphingobacterium cortibacter sp. nov.</title>
        <authorList>
            <person name="Li Y."/>
        </authorList>
    </citation>
    <scope>NUCLEOTIDE SEQUENCE [LARGE SCALE GENOMIC DNA]</scope>
    <source>
        <strain evidence="9 10">2c-3</strain>
    </source>
</reference>
<evidence type="ECO:0000256" key="1">
    <source>
        <dbReference type="ARBA" id="ARBA00000971"/>
    </source>
</evidence>
<evidence type="ECO:0000256" key="2">
    <source>
        <dbReference type="ARBA" id="ARBA00006577"/>
    </source>
</evidence>
<sequence length="329" mass="35971">MKKSILFLTAVAALAMTSCQSFKKGDGGLEYKFIKEGSGEKATTGDVLAFNLIVETDRDSVLANTYDMGLPQAQPIMPDSTLQGSYPGDPNSILRMLGEGDSAVFRINLDTMAARTGQPKPEFADKYLQFTFKVEKVFKKGDLADSVLFEQVNKYFEGEIEKIKNAEEGKINSYIQKNKLEPKKTASGLQYVLKEEGAGKLAAIGDTVVLNYTGSLAANNKIFDTNDADLAKKNKIHQPMRTYEPIRIRVGKDPVIQGWTEGLQLLKKGSKATFIIPSNLGYGQQGSMGAIPQYAPLVFEVEVLDIIAGPKEEEAVAPEMPAMQAPITR</sequence>
<dbReference type="GO" id="GO:0003755">
    <property type="term" value="F:peptidyl-prolyl cis-trans isomerase activity"/>
    <property type="evidence" value="ECO:0007669"/>
    <property type="project" value="UniProtKB-KW"/>
</dbReference>
<dbReference type="RefSeq" id="WP_116777084.1">
    <property type="nucleotide sequence ID" value="NZ_QDKG01000008.1"/>
</dbReference>
<dbReference type="EC" id="5.2.1.8" evidence="3 6"/>
<dbReference type="PANTHER" id="PTHR43811:SF19">
    <property type="entry name" value="39 KDA FK506-BINDING NUCLEAR PROTEIN"/>
    <property type="match status" value="1"/>
</dbReference>
<evidence type="ECO:0000256" key="3">
    <source>
        <dbReference type="ARBA" id="ARBA00013194"/>
    </source>
</evidence>
<accession>A0A2T8HF30</accession>
<evidence type="ECO:0000256" key="6">
    <source>
        <dbReference type="PROSITE-ProRule" id="PRU00277"/>
    </source>
</evidence>
<name>A0A2T8HF30_9SPHI</name>
<dbReference type="Gene3D" id="3.10.50.40">
    <property type="match status" value="1"/>
</dbReference>
<evidence type="ECO:0000313" key="10">
    <source>
        <dbReference type="Proteomes" id="UP000245627"/>
    </source>
</evidence>
<evidence type="ECO:0000256" key="4">
    <source>
        <dbReference type="ARBA" id="ARBA00023110"/>
    </source>
</evidence>
<dbReference type="Pfam" id="PF00254">
    <property type="entry name" value="FKBP_C"/>
    <property type="match status" value="1"/>
</dbReference>
<feature type="domain" description="PPIase FKBP-type" evidence="8">
    <location>
        <begin position="205"/>
        <end position="307"/>
    </location>
</feature>
<feature type="chain" id="PRO_5015439952" description="peptidylprolyl isomerase" evidence="7">
    <location>
        <begin position="24"/>
        <end position="329"/>
    </location>
</feature>
<dbReference type="EMBL" id="QDKG01000008">
    <property type="protein sequence ID" value="PVH24049.1"/>
    <property type="molecule type" value="Genomic_DNA"/>
</dbReference>